<dbReference type="EMBL" id="BSYR01000023">
    <property type="protein sequence ID" value="GMI89818.1"/>
    <property type="molecule type" value="Genomic_DNA"/>
</dbReference>
<reference evidence="2" key="1">
    <citation type="submission" date="2023-05" db="EMBL/GenBank/DDBJ databases">
        <title>Genome and transcriptome analyses reveal genes involved in the formation of fine ridges on petal epidermal cells in Hibiscus trionum.</title>
        <authorList>
            <person name="Koshimizu S."/>
            <person name="Masuda S."/>
            <person name="Ishii T."/>
            <person name="Shirasu K."/>
            <person name="Hoshino A."/>
            <person name="Arita M."/>
        </authorList>
    </citation>
    <scope>NUCLEOTIDE SEQUENCE</scope>
    <source>
        <strain evidence="2">Hamamatsu line</strain>
    </source>
</reference>
<comment type="caution">
    <text evidence="2">The sequence shown here is derived from an EMBL/GenBank/DDBJ whole genome shotgun (WGS) entry which is preliminary data.</text>
</comment>
<name>A0A9W7I6G7_HIBTR</name>
<feature type="compositionally biased region" description="Basic and acidic residues" evidence="1">
    <location>
        <begin position="73"/>
        <end position="90"/>
    </location>
</feature>
<gene>
    <name evidence="2" type="ORF">HRI_002651100</name>
</gene>
<feature type="region of interest" description="Disordered" evidence="1">
    <location>
        <begin position="69"/>
        <end position="90"/>
    </location>
</feature>
<keyword evidence="3" id="KW-1185">Reference proteome</keyword>
<dbReference type="Proteomes" id="UP001165190">
    <property type="component" value="Unassembled WGS sequence"/>
</dbReference>
<evidence type="ECO:0000313" key="3">
    <source>
        <dbReference type="Proteomes" id="UP001165190"/>
    </source>
</evidence>
<evidence type="ECO:0000313" key="2">
    <source>
        <dbReference type="EMBL" id="GMI89818.1"/>
    </source>
</evidence>
<protein>
    <submittedName>
        <fullName evidence="2">Uncharacterized protein</fullName>
    </submittedName>
</protein>
<dbReference type="AlphaFoldDB" id="A0A9W7I6G7"/>
<accession>A0A9W7I6G7</accession>
<proteinExistence type="predicted"/>
<evidence type="ECO:0000256" key="1">
    <source>
        <dbReference type="SAM" id="MobiDB-lite"/>
    </source>
</evidence>
<sequence length="90" mass="10117">MVKALKDELKKVVDHVVGLSVNMMYLKKALRVIDVPMSKANEEVGIDANVFVDDDIVLKEDNVGVPAKKRKGKANEEVMSKFSREKNEDE</sequence>
<organism evidence="2 3">
    <name type="scientific">Hibiscus trionum</name>
    <name type="common">Flower of an hour</name>
    <dbReference type="NCBI Taxonomy" id="183268"/>
    <lineage>
        <taxon>Eukaryota</taxon>
        <taxon>Viridiplantae</taxon>
        <taxon>Streptophyta</taxon>
        <taxon>Embryophyta</taxon>
        <taxon>Tracheophyta</taxon>
        <taxon>Spermatophyta</taxon>
        <taxon>Magnoliopsida</taxon>
        <taxon>eudicotyledons</taxon>
        <taxon>Gunneridae</taxon>
        <taxon>Pentapetalae</taxon>
        <taxon>rosids</taxon>
        <taxon>malvids</taxon>
        <taxon>Malvales</taxon>
        <taxon>Malvaceae</taxon>
        <taxon>Malvoideae</taxon>
        <taxon>Hibiscus</taxon>
    </lineage>
</organism>